<dbReference type="GO" id="GO:0016020">
    <property type="term" value="C:membrane"/>
    <property type="evidence" value="ECO:0007669"/>
    <property type="project" value="UniProtKB-SubCell"/>
</dbReference>
<evidence type="ECO:0000256" key="2">
    <source>
        <dbReference type="ARBA" id="ARBA00022692"/>
    </source>
</evidence>
<dbReference type="HOGENOM" id="CLU_058421_1_2_11"/>
<dbReference type="eggNOG" id="COG2259">
    <property type="taxonomic scope" value="Bacteria"/>
</dbReference>
<dbReference type="STRING" id="928724.SacglDRAFT_04307"/>
<keyword evidence="2" id="KW-0812">Transmembrane</keyword>
<dbReference type="OrthoDB" id="329282at2"/>
<sequence>MILRRVARPLLASIFIMGGINTLRNKEDHAEMVKPFLDKAADKTVRRKTGESTESLPGDPVTMVQVDAIAKIVGGTMLSLGILPRVAAALLLASLTPTTLATHAFWEEKDPEKRQQQLVDFLKNAGLAGGLLLAVADTGGKPSLGWRARHAAEEASHHVQGAAGKVQRRAGMAAARTSMVADKAATKAAKAGSKAGVVVGVAKGKGKAVKGVALPVKKAAKAAKSGKHKHGRMPAMTH</sequence>
<keyword evidence="6" id="KW-1185">Reference proteome</keyword>
<reference evidence="5 6" key="1">
    <citation type="submission" date="2011-09" db="EMBL/GenBank/DDBJ databases">
        <authorList>
            <consortium name="US DOE Joint Genome Institute (JGI-PGF)"/>
            <person name="Lucas S."/>
            <person name="Han J."/>
            <person name="Lapidus A."/>
            <person name="Cheng J.-F."/>
            <person name="Goodwin L."/>
            <person name="Pitluck S."/>
            <person name="Peters L."/>
            <person name="Land M.L."/>
            <person name="Hauser L."/>
            <person name="Brambilla E."/>
            <person name="Klenk H.-P."/>
            <person name="Woyke T.J."/>
        </authorList>
    </citation>
    <scope>NUCLEOTIDE SEQUENCE [LARGE SCALE GENOMIC DNA]</scope>
    <source>
        <strain evidence="5 6">K62</strain>
    </source>
</reference>
<name>I1D861_9PSEU</name>
<reference evidence="6" key="2">
    <citation type="submission" date="2012-01" db="EMBL/GenBank/DDBJ databases">
        <title>Noncontiguous Finished sequence of chromosome of Saccharomonospora glauca K62.</title>
        <authorList>
            <consortium name="US DOE Joint Genome Institute"/>
            <person name="Lucas S."/>
            <person name="Han J."/>
            <person name="Lapidus A."/>
            <person name="Cheng J.-F."/>
            <person name="Goodwin L."/>
            <person name="Pitluck S."/>
            <person name="Peters L."/>
            <person name="Mikhailova N."/>
            <person name="Held B."/>
            <person name="Detter J.C."/>
            <person name="Han C."/>
            <person name="Tapia R."/>
            <person name="Land M."/>
            <person name="Hauser L."/>
            <person name="Kyrpides N."/>
            <person name="Ivanova N."/>
            <person name="Pagani I."/>
            <person name="Brambilla E.-M."/>
            <person name="Klenk H.-P."/>
            <person name="Woyke T."/>
        </authorList>
    </citation>
    <scope>NUCLEOTIDE SEQUENCE [LARGE SCALE GENOMIC DNA]</scope>
    <source>
        <strain evidence="6">K62</strain>
    </source>
</reference>
<keyword evidence="3" id="KW-1133">Transmembrane helix</keyword>
<protein>
    <submittedName>
        <fullName evidence="5">Putative membrane protein</fullName>
    </submittedName>
</protein>
<organism evidence="5 6">
    <name type="scientific">Saccharomonospora glauca K62</name>
    <dbReference type="NCBI Taxonomy" id="928724"/>
    <lineage>
        <taxon>Bacteria</taxon>
        <taxon>Bacillati</taxon>
        <taxon>Actinomycetota</taxon>
        <taxon>Actinomycetes</taxon>
        <taxon>Pseudonocardiales</taxon>
        <taxon>Pseudonocardiaceae</taxon>
        <taxon>Saccharomonospora</taxon>
    </lineage>
</organism>
<keyword evidence="4" id="KW-0472">Membrane</keyword>
<accession>I1D861</accession>
<evidence type="ECO:0000256" key="1">
    <source>
        <dbReference type="ARBA" id="ARBA00004141"/>
    </source>
</evidence>
<evidence type="ECO:0000256" key="3">
    <source>
        <dbReference type="ARBA" id="ARBA00022989"/>
    </source>
</evidence>
<gene>
    <name evidence="5" type="ORF">SacglDRAFT_04307</name>
</gene>
<evidence type="ECO:0000313" key="6">
    <source>
        <dbReference type="Proteomes" id="UP000005087"/>
    </source>
</evidence>
<dbReference type="InterPro" id="IPR032808">
    <property type="entry name" value="DoxX"/>
</dbReference>
<evidence type="ECO:0000256" key="4">
    <source>
        <dbReference type="ARBA" id="ARBA00023136"/>
    </source>
</evidence>
<dbReference type="Proteomes" id="UP000005087">
    <property type="component" value="Chromosome"/>
</dbReference>
<evidence type="ECO:0000313" key="5">
    <source>
        <dbReference type="EMBL" id="EIF01136.1"/>
    </source>
</evidence>
<proteinExistence type="predicted"/>
<dbReference type="Pfam" id="PF07681">
    <property type="entry name" value="DoxX"/>
    <property type="match status" value="1"/>
</dbReference>
<dbReference type="RefSeq" id="WP_005467026.1">
    <property type="nucleotide sequence ID" value="NZ_CM001484.1"/>
</dbReference>
<dbReference type="EMBL" id="CM001484">
    <property type="protein sequence ID" value="EIF01136.1"/>
    <property type="molecule type" value="Genomic_DNA"/>
</dbReference>
<dbReference type="AlphaFoldDB" id="I1D861"/>
<comment type="subcellular location">
    <subcellularLocation>
        <location evidence="1">Membrane</location>
        <topology evidence="1">Multi-pass membrane protein</topology>
    </subcellularLocation>
</comment>